<dbReference type="InterPro" id="IPR027417">
    <property type="entry name" value="P-loop_NTPase"/>
</dbReference>
<dbReference type="GO" id="GO:0015630">
    <property type="term" value="C:microtubule cytoskeleton"/>
    <property type="evidence" value="ECO:0007669"/>
    <property type="project" value="TreeGrafter"/>
</dbReference>
<dbReference type="InterPro" id="IPR036872">
    <property type="entry name" value="CH_dom_sf"/>
</dbReference>
<comment type="caution">
    <text evidence="7">The sequence shown here is derived from an EMBL/GenBank/DDBJ whole genome shotgun (WGS) entry which is preliminary data.</text>
</comment>
<dbReference type="InterPro" id="IPR036961">
    <property type="entry name" value="Kinesin_motor_dom_sf"/>
</dbReference>
<dbReference type="GO" id="GO:0007018">
    <property type="term" value="P:microtubule-based movement"/>
    <property type="evidence" value="ECO:0007669"/>
    <property type="project" value="InterPro"/>
</dbReference>
<dbReference type="InterPro" id="IPR001752">
    <property type="entry name" value="Kinesin_motor_dom"/>
</dbReference>
<evidence type="ECO:0000313" key="7">
    <source>
        <dbReference type="EMBL" id="GMH20166.1"/>
    </source>
</evidence>
<name>A0AAD3T1V4_NEPGR</name>
<evidence type="ECO:0000256" key="2">
    <source>
        <dbReference type="ARBA" id="ARBA00023175"/>
    </source>
</evidence>
<dbReference type="SUPFAM" id="SSF52540">
    <property type="entry name" value="P-loop containing nucleoside triphosphate hydrolases"/>
    <property type="match status" value="1"/>
</dbReference>
<dbReference type="GO" id="GO:0008017">
    <property type="term" value="F:microtubule binding"/>
    <property type="evidence" value="ECO:0007669"/>
    <property type="project" value="InterPro"/>
</dbReference>
<keyword evidence="2 3" id="KW-0505">Motor protein</keyword>
<evidence type="ECO:0000256" key="4">
    <source>
        <dbReference type="SAM" id="Coils"/>
    </source>
</evidence>
<dbReference type="SUPFAM" id="SSF47576">
    <property type="entry name" value="Calponin-homology domain, CH-domain"/>
    <property type="match status" value="1"/>
</dbReference>
<dbReference type="PROSITE" id="PS50067">
    <property type="entry name" value="KINESIN_MOTOR_2"/>
    <property type="match status" value="1"/>
</dbReference>
<protein>
    <submittedName>
        <fullName evidence="7">Uncharacterized protein</fullName>
    </submittedName>
</protein>
<dbReference type="Gene3D" id="1.10.418.10">
    <property type="entry name" value="Calponin-like domain"/>
    <property type="match status" value="1"/>
</dbReference>
<dbReference type="InterPro" id="IPR031852">
    <property type="entry name" value="Vik1/Cik1_MT-bd"/>
</dbReference>
<keyword evidence="4" id="KW-0175">Coiled coil</keyword>
<organism evidence="7 8">
    <name type="scientific">Nepenthes gracilis</name>
    <name type="common">Slender pitcher plant</name>
    <dbReference type="NCBI Taxonomy" id="150966"/>
    <lineage>
        <taxon>Eukaryota</taxon>
        <taxon>Viridiplantae</taxon>
        <taxon>Streptophyta</taxon>
        <taxon>Embryophyta</taxon>
        <taxon>Tracheophyta</taxon>
        <taxon>Spermatophyta</taxon>
        <taxon>Magnoliopsida</taxon>
        <taxon>eudicotyledons</taxon>
        <taxon>Gunneridae</taxon>
        <taxon>Pentapetalae</taxon>
        <taxon>Caryophyllales</taxon>
        <taxon>Nepenthaceae</taxon>
        <taxon>Nepenthes</taxon>
    </lineage>
</organism>
<dbReference type="Proteomes" id="UP001279734">
    <property type="component" value="Unassembled WGS sequence"/>
</dbReference>
<evidence type="ECO:0000259" key="5">
    <source>
        <dbReference type="PROSITE" id="PS50021"/>
    </source>
</evidence>
<sequence length="538" mass="60482">MENVTRSGLHDFHLASRKAEEAALRRYRAVYWLECLIGPLSVPDQPSEREFISCLRNGLILCNAINKIKPGSVPKVVETPLPSQSVVWDSKPLPAYQYFENVRNFLVAVKELQLPAFEASDLETESFEAGSAGRVVDCILALKSYHEWKQTNAGDGFYKNIKSPLVLHSANKNLSRPLNALSTDACRHLNMSAEDGDKGSLEDSIVKAITDYMVETKENISNNLLASFHTGKLDPVKTLSKILASGLEGQLQSSSAEIEDILREWTSSAIQSAYIAKRNLPTNRSTKRCRACLRKGSCAHWNLLRKQEEDLADINALLAQTKKEFEELQSQMLNDMKQLGNQVHNMSTAALGYQQIMQENRNLYNMVQDLKGNIRVYCRIRPIFNAKAKNVIDFIGEDGSLVVVDPSKLEKAGRKAFQFNRVYCPKATQDEIFKDTRPLIRSVMDGYNVCILAYGQTGSGKTYTMCGSSGESTKDMGINYFALNDLFKMSNQRKDTTSYEIHAQMVEIYNEHVRDLLSEDSSSAKYPFHVSLLLKILK</sequence>
<dbReference type="EMBL" id="BSYO01000021">
    <property type="protein sequence ID" value="GMH20166.1"/>
    <property type="molecule type" value="Genomic_DNA"/>
</dbReference>
<dbReference type="InterPro" id="IPR001715">
    <property type="entry name" value="CH_dom"/>
</dbReference>
<proteinExistence type="inferred from homology"/>
<reference evidence="7" key="1">
    <citation type="submission" date="2023-05" db="EMBL/GenBank/DDBJ databases">
        <title>Nepenthes gracilis genome sequencing.</title>
        <authorList>
            <person name="Fukushima K."/>
        </authorList>
    </citation>
    <scope>NUCLEOTIDE SEQUENCE</scope>
    <source>
        <strain evidence="7">SING2019-196</strain>
    </source>
</reference>
<dbReference type="GO" id="GO:0005524">
    <property type="term" value="F:ATP binding"/>
    <property type="evidence" value="ECO:0007669"/>
    <property type="project" value="UniProtKB-UniRule"/>
</dbReference>
<dbReference type="SMART" id="SM00129">
    <property type="entry name" value="KISc"/>
    <property type="match status" value="1"/>
</dbReference>
<dbReference type="PANTHER" id="PTHR47972:SF4">
    <property type="entry name" value="KINESIN-LIKE PROTEIN KIN-14L"/>
    <property type="match status" value="1"/>
</dbReference>
<dbReference type="AlphaFoldDB" id="A0AAD3T1V4"/>
<feature type="domain" description="Kinesin motor" evidence="6">
    <location>
        <begin position="373"/>
        <end position="538"/>
    </location>
</feature>
<feature type="domain" description="Calponin-homology (CH)" evidence="5">
    <location>
        <begin position="23"/>
        <end position="147"/>
    </location>
</feature>
<evidence type="ECO:0000313" key="8">
    <source>
        <dbReference type="Proteomes" id="UP001279734"/>
    </source>
</evidence>
<dbReference type="PANTHER" id="PTHR47972">
    <property type="entry name" value="KINESIN-LIKE PROTEIN KLP-3"/>
    <property type="match status" value="1"/>
</dbReference>
<evidence type="ECO:0000256" key="1">
    <source>
        <dbReference type="ARBA" id="ARBA00010899"/>
    </source>
</evidence>
<evidence type="ECO:0000259" key="6">
    <source>
        <dbReference type="PROSITE" id="PS50067"/>
    </source>
</evidence>
<accession>A0AAD3T1V4</accession>
<dbReference type="FunFam" id="3.40.850.10:FF:000111">
    <property type="entry name" value="p-loop nucleoside triphosphate hydrolase superfamily protein with CH (Calponin Homology) domain"/>
    <property type="match status" value="1"/>
</dbReference>
<dbReference type="CDD" id="cd21203">
    <property type="entry name" value="CH_AtKIN14-like"/>
    <property type="match status" value="1"/>
</dbReference>
<dbReference type="Pfam" id="PF16796">
    <property type="entry name" value="Microtub_bd"/>
    <property type="match status" value="1"/>
</dbReference>
<dbReference type="PROSITE" id="PS50021">
    <property type="entry name" value="CH"/>
    <property type="match status" value="1"/>
</dbReference>
<keyword evidence="3" id="KW-0547">Nucleotide-binding</keyword>
<dbReference type="GO" id="GO:0003777">
    <property type="term" value="F:microtubule motor activity"/>
    <property type="evidence" value="ECO:0007669"/>
    <property type="project" value="InterPro"/>
</dbReference>
<dbReference type="InterPro" id="IPR027640">
    <property type="entry name" value="Kinesin-like_fam"/>
</dbReference>
<feature type="coiled-coil region" evidence="4">
    <location>
        <begin position="304"/>
        <end position="373"/>
    </location>
</feature>
<keyword evidence="3" id="KW-0067">ATP-binding</keyword>
<comment type="similarity">
    <text evidence="1">Belongs to the TRAFAC class myosin-kinesin ATPase superfamily. Kinesin family. KIN-14 subfamily.</text>
</comment>
<dbReference type="FunFam" id="1.10.418.10:FF:000073">
    <property type="entry name" value="Kinesin-like protein KIN-14L"/>
    <property type="match status" value="1"/>
</dbReference>
<gene>
    <name evidence="7" type="ORF">Nepgr_022007</name>
</gene>
<keyword evidence="8" id="KW-1185">Reference proteome</keyword>
<dbReference type="SMART" id="SM00033">
    <property type="entry name" value="CH"/>
    <property type="match status" value="1"/>
</dbReference>
<dbReference type="Gene3D" id="3.40.850.10">
    <property type="entry name" value="Kinesin motor domain"/>
    <property type="match status" value="1"/>
</dbReference>
<feature type="binding site" evidence="3">
    <location>
        <begin position="455"/>
        <end position="462"/>
    </location>
    <ligand>
        <name>ATP</name>
        <dbReference type="ChEBI" id="CHEBI:30616"/>
    </ligand>
</feature>
<evidence type="ECO:0000256" key="3">
    <source>
        <dbReference type="PROSITE-ProRule" id="PRU00283"/>
    </source>
</evidence>
<dbReference type="Pfam" id="PF00307">
    <property type="entry name" value="CH"/>
    <property type="match status" value="1"/>
</dbReference>